<name>A0A9N9CVI4_9GLOM</name>
<evidence type="ECO:0000313" key="2">
    <source>
        <dbReference type="Proteomes" id="UP000789831"/>
    </source>
</evidence>
<organism evidence="1 2">
    <name type="scientific">Ambispora gerdemannii</name>
    <dbReference type="NCBI Taxonomy" id="144530"/>
    <lineage>
        <taxon>Eukaryota</taxon>
        <taxon>Fungi</taxon>
        <taxon>Fungi incertae sedis</taxon>
        <taxon>Mucoromycota</taxon>
        <taxon>Glomeromycotina</taxon>
        <taxon>Glomeromycetes</taxon>
        <taxon>Archaeosporales</taxon>
        <taxon>Ambisporaceae</taxon>
        <taxon>Ambispora</taxon>
    </lineage>
</organism>
<keyword evidence="2" id="KW-1185">Reference proteome</keyword>
<dbReference type="AlphaFoldDB" id="A0A9N9CVI4"/>
<gene>
    <name evidence="1" type="ORF">AGERDE_LOCUS9833</name>
</gene>
<sequence length="228" mass="26278">MPKIININELVALAKSLKFGDNGEIEEDTQLKMTIKEVKLIIPKSNEDERGFKHLEVRGSSDNHNDAFYYLISKLGEETEIPLKTIVSDKGEFFLGVNNSDEAIVDEFSKQRLDKLPIDLYPGKEGKGVFVGTTTWETFLDDKGSTLEFMKKWLQTNNSSELEKLNDFSQIEPSSNVNNEIARYIYFANGIAKGEKLEDKVRRKKMFQANNQEEAKQEWNKVWQKVMR</sequence>
<dbReference type="EMBL" id="CAJVPL010002635">
    <property type="protein sequence ID" value="CAG8615993.1"/>
    <property type="molecule type" value="Genomic_DNA"/>
</dbReference>
<accession>A0A9N9CVI4</accession>
<comment type="caution">
    <text evidence="1">The sequence shown here is derived from an EMBL/GenBank/DDBJ whole genome shotgun (WGS) entry which is preliminary data.</text>
</comment>
<protein>
    <submittedName>
        <fullName evidence="1">6408_t:CDS:1</fullName>
    </submittedName>
</protein>
<proteinExistence type="predicted"/>
<dbReference type="Proteomes" id="UP000789831">
    <property type="component" value="Unassembled WGS sequence"/>
</dbReference>
<evidence type="ECO:0000313" key="1">
    <source>
        <dbReference type="EMBL" id="CAG8615993.1"/>
    </source>
</evidence>
<reference evidence="1" key="1">
    <citation type="submission" date="2021-06" db="EMBL/GenBank/DDBJ databases">
        <authorList>
            <person name="Kallberg Y."/>
            <person name="Tangrot J."/>
            <person name="Rosling A."/>
        </authorList>
    </citation>
    <scope>NUCLEOTIDE SEQUENCE</scope>
    <source>
        <strain evidence="1">MT106</strain>
    </source>
</reference>